<protein>
    <submittedName>
        <fullName evidence="1">Uncharacterized protein</fullName>
    </submittedName>
</protein>
<dbReference type="RefSeq" id="WP_104519722.1">
    <property type="nucleotide sequence ID" value="NZ_NHRY01000160.1"/>
</dbReference>
<dbReference type="Proteomes" id="UP000239724">
    <property type="component" value="Unassembled WGS sequence"/>
</dbReference>
<comment type="caution">
    <text evidence="1">The sequence shown here is derived from an EMBL/GenBank/DDBJ whole genome shotgun (WGS) entry which is preliminary data.</text>
</comment>
<reference evidence="1 2" key="1">
    <citation type="journal article" date="2018" name="Arch. Microbiol.">
        <title>New insights into the metabolic potential of the phototrophic purple bacterium Rhodopila globiformis DSM 161(T) from its draft genome sequence and evidence for a vanadium-dependent nitrogenase.</title>
        <authorList>
            <person name="Imhoff J.F."/>
            <person name="Rahn T."/>
            <person name="Kunzel S."/>
            <person name="Neulinger S.C."/>
        </authorList>
    </citation>
    <scope>NUCLEOTIDE SEQUENCE [LARGE SCALE GENOMIC DNA]</scope>
    <source>
        <strain evidence="1 2">DSM 161</strain>
    </source>
</reference>
<dbReference type="OrthoDB" id="164665at2"/>
<keyword evidence="2" id="KW-1185">Reference proteome</keyword>
<sequence>MAEKFLCQPNQASIAQERDKFLPGDWVEVRPFAEVLATLDEQASLDAMPFMPEMVQYCGQRFRVSKSAHKTCDPTGGSELRRLNDAVHLETRCDGSGHDGCDAHCLLFWKTAWLKPVDGPAGTAGTQPAPDLDGLALLQRATLAPAAEGGEIRYRCQVTQIVAATEAISNTNLRHYFEDMSRRNVPVGTFIRHMAETIWKRGNGKLARLLRARNGAAPEPVRPPPARAAAPGAAPVATLGLQPGEWVRVRSAEDIKATLNRNWKNRGLVFDREMLRYCGKTYRVLGRVNRLIDEKSGRMIRLVNDCIILEGLKCAGLDNYSRLFCPRAPYFYWREAWLERVAGQEVQAAGGAVKPAAGTIVRRVKAVVRGVP</sequence>
<organism evidence="1 2">
    <name type="scientific">Rhodopila globiformis</name>
    <name type="common">Rhodopseudomonas globiformis</name>
    <dbReference type="NCBI Taxonomy" id="1071"/>
    <lineage>
        <taxon>Bacteria</taxon>
        <taxon>Pseudomonadati</taxon>
        <taxon>Pseudomonadota</taxon>
        <taxon>Alphaproteobacteria</taxon>
        <taxon>Acetobacterales</taxon>
        <taxon>Acetobacteraceae</taxon>
        <taxon>Rhodopila</taxon>
    </lineage>
</organism>
<name>A0A2S6NE73_RHOGL</name>
<accession>A0A2S6NE73</accession>
<gene>
    <name evidence="1" type="ORF">CCS01_15395</name>
</gene>
<evidence type="ECO:0000313" key="1">
    <source>
        <dbReference type="EMBL" id="PPQ32897.1"/>
    </source>
</evidence>
<dbReference type="AlphaFoldDB" id="A0A2S6NE73"/>
<evidence type="ECO:0000313" key="2">
    <source>
        <dbReference type="Proteomes" id="UP000239724"/>
    </source>
</evidence>
<dbReference type="EMBL" id="NHRY01000160">
    <property type="protein sequence ID" value="PPQ32897.1"/>
    <property type="molecule type" value="Genomic_DNA"/>
</dbReference>
<proteinExistence type="predicted"/>